<organism evidence="14 15">
    <name type="scientific">Brevundimonas terrae</name>
    <dbReference type="NCBI Taxonomy" id="363631"/>
    <lineage>
        <taxon>Bacteria</taxon>
        <taxon>Pseudomonadati</taxon>
        <taxon>Pseudomonadota</taxon>
        <taxon>Alphaproteobacteria</taxon>
        <taxon>Caulobacterales</taxon>
        <taxon>Caulobacteraceae</taxon>
        <taxon>Brevundimonas</taxon>
    </lineage>
</organism>
<keyword evidence="15" id="KW-1185">Reference proteome</keyword>
<dbReference type="PANTHER" id="PTHR10920:SF18">
    <property type="entry name" value="RRNA METHYLTRANSFERASE 2, MITOCHONDRIAL"/>
    <property type="match status" value="1"/>
</dbReference>
<dbReference type="PIRSF" id="PIRSF005461">
    <property type="entry name" value="23S_rRNA_mtase"/>
    <property type="match status" value="1"/>
</dbReference>
<evidence type="ECO:0000256" key="8">
    <source>
        <dbReference type="ARBA" id="ARBA00041995"/>
    </source>
</evidence>
<keyword evidence="1 11" id="KW-0698">rRNA processing</keyword>
<feature type="binding site" evidence="11">
    <location>
        <position position="100"/>
    </location>
    <ligand>
        <name>S-adenosyl-L-methionine</name>
        <dbReference type="ChEBI" id="CHEBI:59789"/>
    </ligand>
</feature>
<dbReference type="RefSeq" id="WP_167177989.1">
    <property type="nucleotide sequence ID" value="NZ_BAAAEJ010000008.1"/>
</dbReference>
<evidence type="ECO:0000256" key="6">
    <source>
        <dbReference type="ARBA" id="ARBA00038861"/>
    </source>
</evidence>
<feature type="binding site" evidence="11">
    <location>
        <position position="98"/>
    </location>
    <ligand>
        <name>S-adenosyl-L-methionine</name>
        <dbReference type="ChEBI" id="CHEBI:59789"/>
    </ligand>
</feature>
<dbReference type="InterPro" id="IPR050082">
    <property type="entry name" value="RNA_methyltr_RlmE"/>
</dbReference>
<dbReference type="GO" id="GO:0032259">
    <property type="term" value="P:methylation"/>
    <property type="evidence" value="ECO:0007669"/>
    <property type="project" value="UniProtKB-KW"/>
</dbReference>
<sequence length="245" mass="26993">MTDKEKPAEQPVERRRMVRLPTGGTAAGRSQGKKIKTAKEKTLSQQSWIKRQLTDKWSERARAEGWRSRAAFKLSEIDDKFGLIKKGSRVIDLGAAPGGWVQVCLDRGAQEVAGVDLLMIEPIPGAFLLQADFTHPGVDQQMIDALGGRPDLVLSDMAHNTIGHRKTDHLKIIALIEIAADFAIRTLKPGGSFVTKNFQGGDAGGVLTRLREEFETVKYFKPESSRKDSAEVFLVALNKLDKSKG</sequence>
<evidence type="ECO:0000256" key="1">
    <source>
        <dbReference type="ARBA" id="ARBA00022552"/>
    </source>
</evidence>
<evidence type="ECO:0000313" key="15">
    <source>
        <dbReference type="Proteomes" id="UP001500791"/>
    </source>
</evidence>
<keyword evidence="2 11" id="KW-0489">Methyltransferase</keyword>
<proteinExistence type="inferred from homology"/>
<dbReference type="Proteomes" id="UP001500791">
    <property type="component" value="Unassembled WGS sequence"/>
</dbReference>
<comment type="subcellular location">
    <subcellularLocation>
        <location evidence="11">Cytoplasm</location>
    </subcellularLocation>
</comment>
<dbReference type="InterPro" id="IPR015507">
    <property type="entry name" value="rRNA-MeTfrase_E"/>
</dbReference>
<evidence type="ECO:0000256" key="2">
    <source>
        <dbReference type="ARBA" id="ARBA00022603"/>
    </source>
</evidence>
<feature type="binding site" evidence="11">
    <location>
        <position position="116"/>
    </location>
    <ligand>
        <name>S-adenosyl-L-methionine</name>
        <dbReference type="ChEBI" id="CHEBI:59789"/>
    </ligand>
</feature>
<dbReference type="InterPro" id="IPR002877">
    <property type="entry name" value="RNA_MeTrfase_FtsJ_dom"/>
</dbReference>
<evidence type="ECO:0000256" key="9">
    <source>
        <dbReference type="ARBA" id="ARBA00042745"/>
    </source>
</evidence>
<comment type="similarity">
    <text evidence="11">Belongs to the class I-like SAM-binding methyltransferase superfamily. RNA methyltransferase RlmE family.</text>
</comment>
<dbReference type="PANTHER" id="PTHR10920">
    <property type="entry name" value="RIBOSOMAL RNA METHYLTRANSFERASE"/>
    <property type="match status" value="1"/>
</dbReference>
<evidence type="ECO:0000256" key="5">
    <source>
        <dbReference type="ARBA" id="ARBA00037569"/>
    </source>
</evidence>
<evidence type="ECO:0000256" key="11">
    <source>
        <dbReference type="HAMAP-Rule" id="MF_01547"/>
    </source>
</evidence>
<reference evidence="14 15" key="1">
    <citation type="journal article" date="2019" name="Int. J. Syst. Evol. Microbiol.">
        <title>The Global Catalogue of Microorganisms (GCM) 10K type strain sequencing project: providing services to taxonomists for standard genome sequencing and annotation.</title>
        <authorList>
            <consortium name="The Broad Institute Genomics Platform"/>
            <consortium name="The Broad Institute Genome Sequencing Center for Infectious Disease"/>
            <person name="Wu L."/>
            <person name="Ma J."/>
        </authorList>
    </citation>
    <scope>NUCLEOTIDE SEQUENCE [LARGE SCALE GENOMIC DNA]</scope>
    <source>
        <strain evidence="14 15">JCM 13476</strain>
    </source>
</reference>
<evidence type="ECO:0000256" key="12">
    <source>
        <dbReference type="SAM" id="MobiDB-lite"/>
    </source>
</evidence>
<keyword evidence="11" id="KW-0963">Cytoplasm</keyword>
<dbReference type="SUPFAM" id="SSF53335">
    <property type="entry name" value="S-adenosyl-L-methionine-dependent methyltransferases"/>
    <property type="match status" value="1"/>
</dbReference>
<dbReference type="Pfam" id="PF01728">
    <property type="entry name" value="FtsJ"/>
    <property type="match status" value="1"/>
</dbReference>
<feature type="domain" description="Ribosomal RNA methyltransferase FtsJ" evidence="13">
    <location>
        <begin position="66"/>
        <end position="239"/>
    </location>
</feature>
<dbReference type="EMBL" id="BAAAEJ010000008">
    <property type="protein sequence ID" value="GAA0395953.1"/>
    <property type="molecule type" value="Genomic_DNA"/>
</dbReference>
<evidence type="ECO:0000313" key="14">
    <source>
        <dbReference type="EMBL" id="GAA0395953.1"/>
    </source>
</evidence>
<evidence type="ECO:0000256" key="4">
    <source>
        <dbReference type="ARBA" id="ARBA00022691"/>
    </source>
</evidence>
<dbReference type="GO" id="GO:0008168">
    <property type="term" value="F:methyltransferase activity"/>
    <property type="evidence" value="ECO:0007669"/>
    <property type="project" value="UniProtKB-KW"/>
</dbReference>
<accession>A0ABN0YHP3</accession>
<gene>
    <name evidence="11" type="primary">rlmE</name>
    <name evidence="11" type="synonym">ftsJ</name>
    <name evidence="11" type="synonym">rrmJ</name>
    <name evidence="14" type="ORF">GCM10009093_23170</name>
</gene>
<feature type="active site" description="Proton acceptor" evidence="11">
    <location>
        <position position="196"/>
    </location>
</feature>
<keyword evidence="3 11" id="KW-0808">Transferase</keyword>
<evidence type="ECO:0000256" key="7">
    <source>
        <dbReference type="ARBA" id="ARBA00041129"/>
    </source>
</evidence>
<feature type="region of interest" description="Disordered" evidence="12">
    <location>
        <begin position="1"/>
        <end position="41"/>
    </location>
</feature>
<dbReference type="HAMAP" id="MF_01547">
    <property type="entry name" value="RNA_methyltr_E"/>
    <property type="match status" value="1"/>
</dbReference>
<keyword evidence="4 11" id="KW-0949">S-adenosyl-L-methionine</keyword>
<feature type="compositionally biased region" description="Basic and acidic residues" evidence="12">
    <location>
        <begin position="1"/>
        <end position="15"/>
    </location>
</feature>
<dbReference type="EC" id="2.1.1.166" evidence="6 11"/>
<dbReference type="Gene3D" id="3.40.50.150">
    <property type="entry name" value="Vaccinia Virus protein VP39"/>
    <property type="match status" value="1"/>
</dbReference>
<comment type="catalytic activity">
    <reaction evidence="10 11">
        <text>uridine(2552) in 23S rRNA + S-adenosyl-L-methionine = 2'-O-methyluridine(2552) in 23S rRNA + S-adenosyl-L-homocysteine + H(+)</text>
        <dbReference type="Rhea" id="RHEA:42720"/>
        <dbReference type="Rhea" id="RHEA-COMP:10202"/>
        <dbReference type="Rhea" id="RHEA-COMP:10203"/>
        <dbReference type="ChEBI" id="CHEBI:15378"/>
        <dbReference type="ChEBI" id="CHEBI:57856"/>
        <dbReference type="ChEBI" id="CHEBI:59789"/>
        <dbReference type="ChEBI" id="CHEBI:65315"/>
        <dbReference type="ChEBI" id="CHEBI:74478"/>
        <dbReference type="EC" id="2.1.1.166"/>
    </reaction>
</comment>
<feature type="binding site" evidence="11">
    <location>
        <position position="132"/>
    </location>
    <ligand>
        <name>S-adenosyl-L-methionine</name>
        <dbReference type="ChEBI" id="CHEBI:59789"/>
    </ligand>
</feature>
<dbReference type="InterPro" id="IPR029063">
    <property type="entry name" value="SAM-dependent_MTases_sf"/>
</dbReference>
<feature type="binding site" evidence="11">
    <location>
        <position position="156"/>
    </location>
    <ligand>
        <name>S-adenosyl-L-methionine</name>
        <dbReference type="ChEBI" id="CHEBI:59789"/>
    </ligand>
</feature>
<comment type="caution">
    <text evidence="14">The sequence shown here is derived from an EMBL/GenBank/DDBJ whole genome shotgun (WGS) entry which is preliminary data.</text>
</comment>
<evidence type="ECO:0000256" key="3">
    <source>
        <dbReference type="ARBA" id="ARBA00022679"/>
    </source>
</evidence>
<name>A0ABN0YHP3_9CAUL</name>
<protein>
    <recommendedName>
        <fullName evidence="7 11">Ribosomal RNA large subunit methyltransferase E</fullName>
        <ecNumber evidence="6 11">2.1.1.166</ecNumber>
    </recommendedName>
    <alternativeName>
        <fullName evidence="9 11">23S rRNA Um2552 methyltransferase</fullName>
    </alternativeName>
    <alternativeName>
        <fullName evidence="8 11">rRNA (uridine-2'-O-)-methyltransferase</fullName>
    </alternativeName>
</protein>
<comment type="function">
    <text evidence="5 11">Specifically methylates the uridine in position 2552 of 23S rRNA at the 2'-O position of the ribose in the fully assembled 50S ribosomal subunit.</text>
</comment>
<evidence type="ECO:0000256" key="10">
    <source>
        <dbReference type="ARBA" id="ARBA00048970"/>
    </source>
</evidence>
<evidence type="ECO:0000259" key="13">
    <source>
        <dbReference type="Pfam" id="PF01728"/>
    </source>
</evidence>